<feature type="binding site" evidence="9">
    <location>
        <position position="160"/>
    </location>
    <ligand>
        <name>substrate</name>
    </ligand>
</feature>
<keyword evidence="6 9" id="KW-0093">Biotin biosynthesis</keyword>
<dbReference type="InterPro" id="IPR005815">
    <property type="entry name" value="BioA"/>
</dbReference>
<comment type="pathway">
    <text evidence="2 9">Cofactor biosynthesis; biotin biosynthesis; 7,8-diaminononanoate from 8-amino-7-oxononanoate (SAM route): step 1/1.</text>
</comment>
<dbReference type="PATRIC" id="fig|28084.5.peg.1824"/>
<evidence type="ECO:0000256" key="2">
    <source>
        <dbReference type="ARBA" id="ARBA00005063"/>
    </source>
</evidence>
<name>A0A0W0S7T0_9GAMM</name>
<dbReference type="UniPathway" id="UPA00078">
    <property type="reaction ID" value="UER00160"/>
</dbReference>
<dbReference type="PROSITE" id="PS00600">
    <property type="entry name" value="AA_TRANSFER_CLASS_3"/>
    <property type="match status" value="1"/>
</dbReference>
<dbReference type="GO" id="GO:0009102">
    <property type="term" value="P:biotin biosynthetic process"/>
    <property type="evidence" value="ECO:0007669"/>
    <property type="project" value="UniProtKB-UniRule"/>
</dbReference>
<evidence type="ECO:0000313" key="10">
    <source>
        <dbReference type="EMBL" id="KTC79660.1"/>
    </source>
</evidence>
<dbReference type="GO" id="GO:0004015">
    <property type="term" value="F:adenosylmethionine-8-amino-7-oxononanoate transaminase activity"/>
    <property type="evidence" value="ECO:0007669"/>
    <property type="project" value="UniProtKB-UniRule"/>
</dbReference>
<dbReference type="PANTHER" id="PTHR42684">
    <property type="entry name" value="ADENOSYLMETHIONINE-8-AMINO-7-OXONONANOATE AMINOTRANSFERASE"/>
    <property type="match status" value="1"/>
</dbReference>
<dbReference type="Pfam" id="PF00202">
    <property type="entry name" value="Aminotran_3"/>
    <property type="match status" value="1"/>
</dbReference>
<dbReference type="PIRSF" id="PIRSF000521">
    <property type="entry name" value="Transaminase_4ab_Lys_Orn"/>
    <property type="match status" value="1"/>
</dbReference>
<sequence>MIKCLLILSTKILKMVNVHQLISRDLKHFWHPCTQMKDFETCPPLLVEKAQGSYLYTNKGPLIDAISSWWCKSLGHGHPAVMSAITEQLNHFEHVIAANTTHTQLVELAEELAKITKKQHTFFASDGSSAVEIAMKLAIHASQIKGFTEKNQFIALKNGYHGETLGAMSISDLGIYKSPYTSFGLTCHFIQNIPYISGKKDLLWNDCDSYWPAVEKELEAVSDKVCAIIVEPLIQGAGGMLCYSPDFLKKLSSWAKSKDIYLIADEIMTGMGRTGQWLASHHADVEPDLICLSKGLTSGSIPLSCIMIDSSIFELFYADYASGKSFLHSHTYSGNALAVSAALATMRVMHEEKILMHAQNLGDYMFTTLTEIAQISGRLSNVRGVGAVVAADLEEIGHDRIGNKVYQQALNHGALIRPIGNTLYWLPPLNTSHEVIGKLAEITLHSIKGAYVTP</sequence>
<evidence type="ECO:0000256" key="3">
    <source>
        <dbReference type="ARBA" id="ARBA00022576"/>
    </source>
</evidence>
<dbReference type="Gene3D" id="3.40.640.10">
    <property type="entry name" value="Type I PLP-dependent aspartate aminotransferase-like (Major domain)"/>
    <property type="match status" value="1"/>
</dbReference>
<comment type="subcellular location">
    <subcellularLocation>
        <location evidence="9">Cytoplasm</location>
    </subcellularLocation>
</comment>
<dbReference type="InterPro" id="IPR049704">
    <property type="entry name" value="Aminotrans_3_PPA_site"/>
</dbReference>
<comment type="caution">
    <text evidence="10">The sequence shown here is derived from an EMBL/GenBank/DDBJ whole genome shotgun (WGS) entry which is preliminary data.</text>
</comment>
<dbReference type="SUPFAM" id="SSF53383">
    <property type="entry name" value="PLP-dependent transferases"/>
    <property type="match status" value="1"/>
</dbReference>
<protein>
    <recommendedName>
        <fullName evidence="9">Adenosylmethionine-8-amino-7-oxononanoate aminotransferase</fullName>
        <ecNumber evidence="9">2.6.1.62</ecNumber>
    </recommendedName>
    <alternativeName>
        <fullName evidence="9">7,8-diamino-pelargonic acid aminotransferase</fullName>
        <shortName evidence="9">DAPA AT</shortName>
        <shortName evidence="9">DAPA aminotransferase</shortName>
    </alternativeName>
    <alternativeName>
        <fullName evidence="9">7,8-diaminononanoate synthase</fullName>
        <shortName evidence="9">DANS</shortName>
    </alternativeName>
    <alternativeName>
        <fullName evidence="9">Diaminopelargonic acid synthase</fullName>
    </alternativeName>
</protein>
<dbReference type="FunFam" id="3.40.640.10:FF:000004">
    <property type="entry name" value="Acetylornithine aminotransferase"/>
    <property type="match status" value="1"/>
</dbReference>
<dbReference type="InterPro" id="IPR005814">
    <property type="entry name" value="Aminotrans_3"/>
</dbReference>
<dbReference type="NCBIfam" id="TIGR00508">
    <property type="entry name" value="bioA"/>
    <property type="match status" value="1"/>
</dbReference>
<dbReference type="GO" id="GO:0005737">
    <property type="term" value="C:cytoplasm"/>
    <property type="evidence" value="ECO:0007669"/>
    <property type="project" value="UniProtKB-SubCell"/>
</dbReference>
<dbReference type="STRING" id="28084.Lche_1680"/>
<comment type="subunit">
    <text evidence="9">Homodimer.</text>
</comment>
<dbReference type="InterPro" id="IPR015421">
    <property type="entry name" value="PyrdxlP-dep_Trfase_major"/>
</dbReference>
<evidence type="ECO:0000256" key="5">
    <source>
        <dbReference type="ARBA" id="ARBA00022691"/>
    </source>
</evidence>
<comment type="function">
    <text evidence="9">Catalyzes the transfer of the alpha-amino group from S-adenosyl-L-methionine (SAM) to 7-keto-8-aminopelargonic acid (KAPA) to form 7,8-diaminopelargonic acid (DAPA). It is the only aminotransferase known to utilize SAM as an amino donor.</text>
</comment>
<keyword evidence="7 9" id="KW-0663">Pyridoxal phosphate</keyword>
<keyword evidence="3 9" id="KW-0032">Aminotransferase</keyword>
<feature type="site" description="Participates in the substrate recognition with KAPA and in a stacking interaction with the adenine ring of SAM" evidence="9">
    <location>
        <position position="33"/>
    </location>
</feature>
<comment type="cofactor">
    <cofactor evidence="1 9">
        <name>pyridoxal 5'-phosphate</name>
        <dbReference type="ChEBI" id="CHEBI:597326"/>
    </cofactor>
</comment>
<comment type="similarity">
    <text evidence="9">Belongs to the class-III pyridoxal-phosphate-dependent aminotransferase family. BioA subfamily.</text>
</comment>
<evidence type="ECO:0000256" key="9">
    <source>
        <dbReference type="HAMAP-Rule" id="MF_00834"/>
    </source>
</evidence>
<dbReference type="OrthoDB" id="9801052at2"/>
<feature type="binding site" evidence="9">
    <location>
        <position position="294"/>
    </location>
    <ligand>
        <name>substrate</name>
    </ligand>
</feature>
<dbReference type="CDD" id="cd00610">
    <property type="entry name" value="OAT_like"/>
    <property type="match status" value="1"/>
</dbReference>
<dbReference type="GO" id="GO:0004141">
    <property type="term" value="F:dethiobiotin synthase activity"/>
    <property type="evidence" value="ECO:0007669"/>
    <property type="project" value="TreeGrafter"/>
</dbReference>
<dbReference type="EMBL" id="LNXW01000013">
    <property type="protein sequence ID" value="KTC79660.1"/>
    <property type="molecule type" value="Genomic_DNA"/>
</dbReference>
<comment type="catalytic activity">
    <reaction evidence="8 9">
        <text>(8S)-8-amino-7-oxononanoate + S-adenosyl-L-methionine = S-adenosyl-4-methylsulfanyl-2-oxobutanoate + (7R,8S)-7,8-diammoniononanoate</text>
        <dbReference type="Rhea" id="RHEA:16861"/>
        <dbReference type="ChEBI" id="CHEBI:16490"/>
        <dbReference type="ChEBI" id="CHEBI:59789"/>
        <dbReference type="ChEBI" id="CHEBI:149468"/>
        <dbReference type="ChEBI" id="CHEBI:149469"/>
        <dbReference type="EC" id="2.6.1.62"/>
    </reaction>
</comment>
<gene>
    <name evidence="9 10" type="primary">bioA</name>
    <name evidence="10" type="ORF">Lche_1680</name>
</gene>
<dbReference type="PANTHER" id="PTHR42684:SF3">
    <property type="entry name" value="ADENOSYLMETHIONINE-8-AMINO-7-OXONONANOATE AMINOTRANSFERASE"/>
    <property type="match status" value="1"/>
</dbReference>
<dbReference type="InterPro" id="IPR015422">
    <property type="entry name" value="PyrdxlP-dep_Trfase_small"/>
</dbReference>
<dbReference type="EC" id="2.6.1.62" evidence="9"/>
<dbReference type="HAMAP" id="MF_00834">
    <property type="entry name" value="BioA"/>
    <property type="match status" value="1"/>
</dbReference>
<keyword evidence="9" id="KW-0963">Cytoplasm</keyword>
<keyword evidence="4 9" id="KW-0808">Transferase</keyword>
<feature type="modified residue" description="N6-(pyridoxal phosphate)lysine" evidence="9">
    <location>
        <position position="294"/>
    </location>
</feature>
<feature type="binding site" evidence="9">
    <location>
        <position position="417"/>
    </location>
    <ligand>
        <name>substrate</name>
    </ligand>
</feature>
<feature type="binding site" evidence="9">
    <location>
        <position position="329"/>
    </location>
    <ligand>
        <name>substrate</name>
    </ligand>
</feature>
<feature type="binding site" evidence="9">
    <location>
        <position position="69"/>
    </location>
    <ligand>
        <name>substrate</name>
    </ligand>
</feature>
<reference evidence="10 11" key="1">
    <citation type="submission" date="2015-11" db="EMBL/GenBank/DDBJ databases">
        <title>Genomic analysis of 38 Legionella species identifies large and diverse effector repertoires.</title>
        <authorList>
            <person name="Burstein D."/>
            <person name="Amaro F."/>
            <person name="Zusman T."/>
            <person name="Lifshitz Z."/>
            <person name="Cohen O."/>
            <person name="Gilbert J.A."/>
            <person name="Pupko T."/>
            <person name="Shuman H.A."/>
            <person name="Segal G."/>
        </authorList>
    </citation>
    <scope>NUCLEOTIDE SEQUENCE [LARGE SCALE GENOMIC DNA]</scope>
    <source>
        <strain evidence="10 11">ORW</strain>
    </source>
</reference>
<dbReference type="AlphaFoldDB" id="A0A0W0S7T0"/>
<accession>A0A0W0S7T0</accession>
<keyword evidence="5 9" id="KW-0949">S-adenosyl-L-methionine</keyword>
<dbReference type="Gene3D" id="3.90.1150.10">
    <property type="entry name" value="Aspartate Aminotransferase, domain 1"/>
    <property type="match status" value="1"/>
</dbReference>
<feature type="binding site" evidence="9">
    <location>
        <position position="265"/>
    </location>
    <ligand>
        <name>pyridoxal 5'-phosphate</name>
        <dbReference type="ChEBI" id="CHEBI:597326"/>
    </ligand>
</feature>
<evidence type="ECO:0000256" key="6">
    <source>
        <dbReference type="ARBA" id="ARBA00022756"/>
    </source>
</evidence>
<evidence type="ECO:0000256" key="4">
    <source>
        <dbReference type="ARBA" id="ARBA00022679"/>
    </source>
</evidence>
<evidence type="ECO:0000256" key="7">
    <source>
        <dbReference type="ARBA" id="ARBA00022898"/>
    </source>
</evidence>
<feature type="binding site" evidence="9">
    <location>
        <begin position="330"/>
        <end position="331"/>
    </location>
    <ligand>
        <name>pyridoxal 5'-phosphate</name>
        <dbReference type="ChEBI" id="CHEBI:597326"/>
    </ligand>
</feature>
<feature type="binding site" evidence="9">
    <location>
        <begin position="127"/>
        <end position="128"/>
    </location>
    <ligand>
        <name>pyridoxal 5'-phosphate</name>
        <dbReference type="ChEBI" id="CHEBI:597326"/>
    </ligand>
</feature>
<evidence type="ECO:0000256" key="8">
    <source>
        <dbReference type="ARBA" id="ARBA00048449"/>
    </source>
</evidence>
<dbReference type="InterPro" id="IPR015424">
    <property type="entry name" value="PyrdxlP-dep_Trfase"/>
</dbReference>
<dbReference type="Proteomes" id="UP000054921">
    <property type="component" value="Unassembled WGS sequence"/>
</dbReference>
<proteinExistence type="inferred from homology"/>
<organism evidence="10 11">
    <name type="scientific">Legionella cherrii</name>
    <dbReference type="NCBI Taxonomy" id="28084"/>
    <lineage>
        <taxon>Bacteria</taxon>
        <taxon>Pseudomonadati</taxon>
        <taxon>Pseudomonadota</taxon>
        <taxon>Gammaproteobacteria</taxon>
        <taxon>Legionellales</taxon>
        <taxon>Legionellaceae</taxon>
        <taxon>Legionella</taxon>
    </lineage>
</organism>
<evidence type="ECO:0000313" key="11">
    <source>
        <dbReference type="Proteomes" id="UP000054921"/>
    </source>
</evidence>
<evidence type="ECO:0000256" key="1">
    <source>
        <dbReference type="ARBA" id="ARBA00001933"/>
    </source>
</evidence>
<dbReference type="GO" id="GO:0030170">
    <property type="term" value="F:pyridoxal phosphate binding"/>
    <property type="evidence" value="ECO:0007669"/>
    <property type="project" value="UniProtKB-UniRule"/>
</dbReference>